<evidence type="ECO:0000256" key="4">
    <source>
        <dbReference type="ARBA" id="ARBA00022692"/>
    </source>
</evidence>
<comment type="subcellular location">
    <subcellularLocation>
        <location evidence="1 7">Cell membrane</location>
        <topology evidence="1 7">Multi-pass membrane protein</topology>
    </subcellularLocation>
</comment>
<dbReference type="CDD" id="cd06261">
    <property type="entry name" value="TM_PBP2"/>
    <property type="match status" value="1"/>
</dbReference>
<protein>
    <submittedName>
        <fullName evidence="9">ABC-type dipeptide/oligopeptide/nickel transport system permease component</fullName>
    </submittedName>
</protein>
<dbReference type="RefSeq" id="WP_198768463.1">
    <property type="nucleotide sequence ID" value="NZ_JAEACF010000001.1"/>
</dbReference>
<proteinExistence type="inferred from homology"/>
<name>A0ABV2LED3_9BACL</name>
<dbReference type="EMBL" id="JBEPMP010000001">
    <property type="protein sequence ID" value="MET3726934.1"/>
    <property type="molecule type" value="Genomic_DNA"/>
</dbReference>
<evidence type="ECO:0000256" key="5">
    <source>
        <dbReference type="ARBA" id="ARBA00022989"/>
    </source>
</evidence>
<comment type="similarity">
    <text evidence="7">Belongs to the binding-protein-dependent transport system permease family.</text>
</comment>
<feature type="transmembrane region" description="Helical" evidence="7">
    <location>
        <begin position="7"/>
        <end position="28"/>
    </location>
</feature>
<feature type="transmembrane region" description="Helical" evidence="7">
    <location>
        <begin position="221"/>
        <end position="240"/>
    </location>
</feature>
<dbReference type="SUPFAM" id="SSF161098">
    <property type="entry name" value="MetI-like"/>
    <property type="match status" value="1"/>
</dbReference>
<sequence length="312" mass="36394">MKVVKLSVNFLLLCISILMVGSLPFLIYDIDRQLKVLKMIENNEIENTLFLYDSVQFNVGSYFNHVKEMLGNIFSIQDFQYYKFKEYHPVFPELNQLYLMSVKYLIAALCIGLILAVITSFLTMLLPTHQRDKVKKVLFVVESLPDIFIIFLLQFLIIWIYKKTDILLFQIVNVFGKPAFFLPVLCLSILPSIYITKYLLISLEEEEKQSYVEMAKGKGLSMYYIIFVHILRNAIFTLLFHFKTIFWFSLSNLFVLEIIFNIHGIMTHIKTYGSMNPDLVTVSILLIFIPYYCLFHLASAVISKKIKGDMSL</sequence>
<feature type="transmembrane region" description="Helical" evidence="7">
    <location>
        <begin position="279"/>
        <end position="302"/>
    </location>
</feature>
<feature type="domain" description="ABC transmembrane type-1" evidence="8">
    <location>
        <begin position="98"/>
        <end position="298"/>
    </location>
</feature>
<feature type="transmembrane region" description="Helical" evidence="7">
    <location>
        <begin position="137"/>
        <end position="160"/>
    </location>
</feature>
<gene>
    <name evidence="9" type="ORF">ABID52_000515</name>
</gene>
<dbReference type="PANTHER" id="PTHR30465">
    <property type="entry name" value="INNER MEMBRANE ABC TRANSPORTER"/>
    <property type="match status" value="1"/>
</dbReference>
<dbReference type="Proteomes" id="UP001549097">
    <property type="component" value="Unassembled WGS sequence"/>
</dbReference>
<feature type="transmembrane region" description="Helical" evidence="7">
    <location>
        <begin position="180"/>
        <end position="200"/>
    </location>
</feature>
<evidence type="ECO:0000313" key="10">
    <source>
        <dbReference type="Proteomes" id="UP001549097"/>
    </source>
</evidence>
<evidence type="ECO:0000256" key="2">
    <source>
        <dbReference type="ARBA" id="ARBA00022448"/>
    </source>
</evidence>
<dbReference type="PROSITE" id="PS50928">
    <property type="entry name" value="ABC_TM1"/>
    <property type="match status" value="1"/>
</dbReference>
<keyword evidence="10" id="KW-1185">Reference proteome</keyword>
<evidence type="ECO:0000256" key="1">
    <source>
        <dbReference type="ARBA" id="ARBA00004651"/>
    </source>
</evidence>
<dbReference type="PANTHER" id="PTHR30465:SF44">
    <property type="entry name" value="ABC-TYPE DIPEPTIDE_OLIGOPEPTIDE TRANSPORT SYSTEM, PERMEASE COMPONENT"/>
    <property type="match status" value="1"/>
</dbReference>
<comment type="caution">
    <text evidence="9">The sequence shown here is derived from an EMBL/GenBank/DDBJ whole genome shotgun (WGS) entry which is preliminary data.</text>
</comment>
<evidence type="ECO:0000313" key="9">
    <source>
        <dbReference type="EMBL" id="MET3726934.1"/>
    </source>
</evidence>
<feature type="transmembrane region" description="Helical" evidence="7">
    <location>
        <begin position="246"/>
        <end position="267"/>
    </location>
</feature>
<dbReference type="Pfam" id="PF00528">
    <property type="entry name" value="BPD_transp_1"/>
    <property type="match status" value="1"/>
</dbReference>
<keyword evidence="5 7" id="KW-1133">Transmembrane helix</keyword>
<evidence type="ECO:0000259" key="8">
    <source>
        <dbReference type="PROSITE" id="PS50928"/>
    </source>
</evidence>
<keyword evidence="3" id="KW-1003">Cell membrane</keyword>
<reference evidence="9 10" key="1">
    <citation type="submission" date="2024-06" db="EMBL/GenBank/DDBJ databases">
        <title>Genomic Encyclopedia of Type Strains, Phase IV (KMG-IV): sequencing the most valuable type-strain genomes for metagenomic binning, comparative biology and taxonomic classification.</title>
        <authorList>
            <person name="Goeker M."/>
        </authorList>
    </citation>
    <scope>NUCLEOTIDE SEQUENCE [LARGE SCALE GENOMIC DNA]</scope>
    <source>
        <strain evidence="9 10">DSM 100124</strain>
    </source>
</reference>
<organism evidence="9 10">
    <name type="scientific">Fictibacillus halophilus</name>
    <dbReference type="NCBI Taxonomy" id="1610490"/>
    <lineage>
        <taxon>Bacteria</taxon>
        <taxon>Bacillati</taxon>
        <taxon>Bacillota</taxon>
        <taxon>Bacilli</taxon>
        <taxon>Bacillales</taxon>
        <taxon>Fictibacillaceae</taxon>
        <taxon>Fictibacillus</taxon>
    </lineage>
</organism>
<accession>A0ABV2LED3</accession>
<evidence type="ECO:0000256" key="7">
    <source>
        <dbReference type="RuleBase" id="RU363032"/>
    </source>
</evidence>
<evidence type="ECO:0000256" key="3">
    <source>
        <dbReference type="ARBA" id="ARBA00022475"/>
    </source>
</evidence>
<dbReference type="InterPro" id="IPR035906">
    <property type="entry name" value="MetI-like_sf"/>
</dbReference>
<dbReference type="InterPro" id="IPR000515">
    <property type="entry name" value="MetI-like"/>
</dbReference>
<feature type="transmembrane region" description="Helical" evidence="7">
    <location>
        <begin position="104"/>
        <end position="125"/>
    </location>
</feature>
<keyword evidence="2 7" id="KW-0813">Transport</keyword>
<keyword evidence="4 7" id="KW-0812">Transmembrane</keyword>
<evidence type="ECO:0000256" key="6">
    <source>
        <dbReference type="ARBA" id="ARBA00023136"/>
    </source>
</evidence>
<keyword evidence="6 7" id="KW-0472">Membrane</keyword>
<dbReference type="Gene3D" id="1.10.3720.10">
    <property type="entry name" value="MetI-like"/>
    <property type="match status" value="1"/>
</dbReference>